<dbReference type="EMBL" id="HACA01025906">
    <property type="protein sequence ID" value="CDW43267.1"/>
    <property type="molecule type" value="Transcribed_RNA"/>
</dbReference>
<evidence type="ECO:0000313" key="1">
    <source>
        <dbReference type="EMBL" id="CDW43267.1"/>
    </source>
</evidence>
<protein>
    <submittedName>
        <fullName evidence="1">Uncharacterized protein</fullName>
    </submittedName>
</protein>
<reference evidence="1" key="1">
    <citation type="submission" date="2014-05" db="EMBL/GenBank/DDBJ databases">
        <authorList>
            <person name="Chronopoulou M."/>
        </authorList>
    </citation>
    <scope>NUCLEOTIDE SEQUENCE</scope>
    <source>
        <tissue evidence="1">Whole organism</tissue>
    </source>
</reference>
<organism evidence="1">
    <name type="scientific">Lepeophtheirus salmonis</name>
    <name type="common">Salmon louse</name>
    <name type="synonym">Caligus salmonis</name>
    <dbReference type="NCBI Taxonomy" id="72036"/>
    <lineage>
        <taxon>Eukaryota</taxon>
        <taxon>Metazoa</taxon>
        <taxon>Ecdysozoa</taxon>
        <taxon>Arthropoda</taxon>
        <taxon>Crustacea</taxon>
        <taxon>Multicrustacea</taxon>
        <taxon>Hexanauplia</taxon>
        <taxon>Copepoda</taxon>
        <taxon>Siphonostomatoida</taxon>
        <taxon>Caligidae</taxon>
        <taxon>Lepeophtheirus</taxon>
    </lineage>
</organism>
<sequence>MEKFLKTLNNIEIIRFQTFSKGFNRMAI</sequence>
<dbReference type="AlphaFoldDB" id="A0A0K2UZH3"/>
<accession>A0A0K2UZH3</accession>
<proteinExistence type="predicted"/>
<name>A0A0K2UZH3_LEPSM</name>